<evidence type="ECO:0000313" key="4">
    <source>
        <dbReference type="RefSeq" id="XP_022317114.1"/>
    </source>
</evidence>
<dbReference type="CDD" id="cd17039">
    <property type="entry name" value="Ubl_ubiquitin_like"/>
    <property type="match status" value="1"/>
</dbReference>
<dbReference type="KEGG" id="cvn:111120592"/>
<feature type="domain" description="Ubiquitin-like" evidence="1">
    <location>
        <begin position="93"/>
        <end position="167"/>
    </location>
</feature>
<dbReference type="PANTHER" id="PTHR32097:SF17">
    <property type="entry name" value="CAMP-BINDING PROTEIN 1-RELATED"/>
    <property type="match status" value="1"/>
</dbReference>
<dbReference type="Gene3D" id="2.60.60.30">
    <property type="entry name" value="sav2460 like domains"/>
    <property type="match status" value="1"/>
</dbReference>
<dbReference type="AlphaFoldDB" id="A0A8B8CMN9"/>
<dbReference type="SMART" id="SM00213">
    <property type="entry name" value="UBQ"/>
    <property type="match status" value="1"/>
</dbReference>
<dbReference type="InterPro" id="IPR051324">
    <property type="entry name" value="Stress/Tellurium_Resist"/>
</dbReference>
<dbReference type="SUPFAM" id="SSF54236">
    <property type="entry name" value="Ubiquitin-like"/>
    <property type="match status" value="1"/>
</dbReference>
<keyword evidence="2" id="KW-1185">Reference proteome</keyword>
<dbReference type="PROSITE" id="PS50053">
    <property type="entry name" value="UBIQUITIN_2"/>
    <property type="match status" value="1"/>
</dbReference>
<accession>A0A8B8CMN9</accession>
<evidence type="ECO:0000259" key="1">
    <source>
        <dbReference type="PROSITE" id="PS50053"/>
    </source>
</evidence>
<dbReference type="Gene3D" id="3.10.20.90">
    <property type="entry name" value="Phosphatidylinositol 3-kinase Catalytic Subunit, Chain A, domain 1"/>
    <property type="match status" value="1"/>
</dbReference>
<reference evidence="3 4" key="1">
    <citation type="submission" date="2025-04" db="UniProtKB">
        <authorList>
            <consortium name="RefSeq"/>
        </authorList>
    </citation>
    <scope>IDENTIFICATION</scope>
    <source>
        <tissue evidence="3 4">Whole sample</tissue>
    </source>
</reference>
<dbReference type="PANTHER" id="PTHR32097">
    <property type="entry name" value="CAMP-BINDING PROTEIN 1-RELATED"/>
    <property type="match status" value="1"/>
</dbReference>
<protein>
    <submittedName>
        <fullName evidence="3 4">Uncharacterized protein LOC111120592</fullName>
    </submittedName>
</protein>
<dbReference type="GeneID" id="111120592"/>
<dbReference type="InterPro" id="IPR029071">
    <property type="entry name" value="Ubiquitin-like_domsf"/>
</dbReference>
<name>A0A8B8CMN9_CRAVI</name>
<gene>
    <name evidence="3 4" type="primary">LOC111120592</name>
</gene>
<dbReference type="Proteomes" id="UP000694844">
    <property type="component" value="Chromosome 2"/>
</dbReference>
<evidence type="ECO:0000313" key="3">
    <source>
        <dbReference type="RefSeq" id="XP_022317113.1"/>
    </source>
</evidence>
<proteinExistence type="predicted"/>
<dbReference type="InterPro" id="IPR000626">
    <property type="entry name" value="Ubiquitin-like_dom"/>
</dbReference>
<dbReference type="OrthoDB" id="408003at2759"/>
<dbReference type="RefSeq" id="XP_022317114.1">
    <property type="nucleotide sequence ID" value="XM_022461406.1"/>
</dbReference>
<sequence>MASCKLCGIEKLSNEFPSVTVSEECNHPPLACLRCVVSFCKEKKQCPHPGCSISITQDSPTIRWFQAILEEMFREYETNYTPPAPKGSGKEVLNVTVLNGDATIIPYASTMTVLDVKHQIDYKLKIPQNKQKLLFKEKEVQIYSSNGKPLTLADNNIPPYATLYLVILLYAIPEAFDHVVFDLHWGYPYSGRDYLDASCLVYQGTQFVNVVDYRHRNVIGISHSGDVMDDQNRVGHHTIHVYLKQLPGHITHLFFTLSAWNSPNISRYPNPSLKFYEASNMKKDLCKTTFTHAGISQAVIMCFLSKNSQGRWEIYESGKLSAGNARVYTPLKSTISNLISSGY</sequence>
<dbReference type="RefSeq" id="XP_022317113.1">
    <property type="nucleotide sequence ID" value="XM_022461405.1"/>
</dbReference>
<organism evidence="2 3">
    <name type="scientific">Crassostrea virginica</name>
    <name type="common">Eastern oyster</name>
    <dbReference type="NCBI Taxonomy" id="6565"/>
    <lineage>
        <taxon>Eukaryota</taxon>
        <taxon>Metazoa</taxon>
        <taxon>Spiralia</taxon>
        <taxon>Lophotrochozoa</taxon>
        <taxon>Mollusca</taxon>
        <taxon>Bivalvia</taxon>
        <taxon>Autobranchia</taxon>
        <taxon>Pteriomorphia</taxon>
        <taxon>Ostreida</taxon>
        <taxon>Ostreoidea</taxon>
        <taxon>Ostreidae</taxon>
        <taxon>Crassostrea</taxon>
    </lineage>
</organism>
<evidence type="ECO:0000313" key="2">
    <source>
        <dbReference type="Proteomes" id="UP000694844"/>
    </source>
</evidence>